<feature type="region of interest" description="Disordered" evidence="1">
    <location>
        <begin position="29"/>
        <end position="62"/>
    </location>
</feature>
<evidence type="ECO:0000313" key="2">
    <source>
        <dbReference type="EMBL" id="CAG8836883.1"/>
    </source>
</evidence>
<reference evidence="2 3" key="1">
    <citation type="submission" date="2021-06" db="EMBL/GenBank/DDBJ databases">
        <authorList>
            <person name="Kallberg Y."/>
            <person name="Tangrot J."/>
            <person name="Rosling A."/>
        </authorList>
    </citation>
    <scope>NUCLEOTIDE SEQUENCE [LARGE SCALE GENOMIC DNA]</scope>
    <source>
        <strain evidence="2 3">120-4 pot B 10/14</strain>
    </source>
</reference>
<protein>
    <submittedName>
        <fullName evidence="2">10577_t:CDS:1</fullName>
    </submittedName>
</protein>
<dbReference type="EMBL" id="CAJVQB010054557">
    <property type="protein sequence ID" value="CAG8836883.1"/>
    <property type="molecule type" value="Genomic_DNA"/>
</dbReference>
<feature type="non-terminal residue" evidence="2">
    <location>
        <position position="1"/>
    </location>
</feature>
<accession>A0ABN7WP97</accession>
<name>A0ABN7WP97_GIGMA</name>
<comment type="caution">
    <text evidence="2">The sequence shown here is derived from an EMBL/GenBank/DDBJ whole genome shotgun (WGS) entry which is preliminary data.</text>
</comment>
<dbReference type="Proteomes" id="UP000789901">
    <property type="component" value="Unassembled WGS sequence"/>
</dbReference>
<proteinExistence type="predicted"/>
<evidence type="ECO:0000313" key="3">
    <source>
        <dbReference type="Proteomes" id="UP000789901"/>
    </source>
</evidence>
<evidence type="ECO:0000256" key="1">
    <source>
        <dbReference type="SAM" id="MobiDB-lite"/>
    </source>
</evidence>
<organism evidence="2 3">
    <name type="scientific">Gigaspora margarita</name>
    <dbReference type="NCBI Taxonomy" id="4874"/>
    <lineage>
        <taxon>Eukaryota</taxon>
        <taxon>Fungi</taxon>
        <taxon>Fungi incertae sedis</taxon>
        <taxon>Mucoromycota</taxon>
        <taxon>Glomeromycotina</taxon>
        <taxon>Glomeromycetes</taxon>
        <taxon>Diversisporales</taxon>
        <taxon>Gigasporaceae</taxon>
        <taxon>Gigaspora</taxon>
    </lineage>
</organism>
<gene>
    <name evidence="2" type="ORF">GMARGA_LOCUS33252</name>
</gene>
<feature type="compositionally biased region" description="Basic and acidic residues" evidence="1">
    <location>
        <begin position="45"/>
        <end position="62"/>
    </location>
</feature>
<sequence>NNDDELHEALFNIDLGDYDDYDEEEQPISFKEENDNIQNNNIKSNVDKDNWDPKKEAESMLD</sequence>
<keyword evidence="3" id="KW-1185">Reference proteome</keyword>